<feature type="domain" description="Rad50/SbcC-type AAA" evidence="5">
    <location>
        <begin position="5"/>
        <end position="239"/>
    </location>
</feature>
<keyword evidence="4" id="KW-0175">Coiled coil</keyword>
<evidence type="ECO:0000313" key="6">
    <source>
        <dbReference type="EMBL" id="WAW14330.1"/>
    </source>
</evidence>
<dbReference type="Proteomes" id="UP001164187">
    <property type="component" value="Chromosome"/>
</dbReference>
<evidence type="ECO:0000259" key="5">
    <source>
        <dbReference type="Pfam" id="PF13476"/>
    </source>
</evidence>
<reference evidence="6" key="1">
    <citation type="submission" date="2022-12" db="EMBL/GenBank/DDBJ databases">
        <title>Peptostreptococcus.</title>
        <authorList>
            <person name="Lee S.H."/>
        </authorList>
    </citation>
    <scope>NUCLEOTIDE SEQUENCE</scope>
    <source>
        <strain evidence="6">CBA3647</strain>
    </source>
</reference>
<evidence type="ECO:0000256" key="4">
    <source>
        <dbReference type="SAM" id="Coils"/>
    </source>
</evidence>
<comment type="subunit">
    <text evidence="2">Heterodimer of SbcC and SbcD.</text>
</comment>
<evidence type="ECO:0000256" key="2">
    <source>
        <dbReference type="ARBA" id="ARBA00011322"/>
    </source>
</evidence>
<dbReference type="Pfam" id="PF13558">
    <property type="entry name" value="SbcC_Walker_B"/>
    <property type="match status" value="1"/>
</dbReference>
<dbReference type="Pfam" id="PF13476">
    <property type="entry name" value="AAA_23"/>
    <property type="match status" value="1"/>
</dbReference>
<dbReference type="Gene3D" id="3.40.50.300">
    <property type="entry name" value="P-loop containing nucleotide triphosphate hydrolases"/>
    <property type="match status" value="2"/>
</dbReference>
<feature type="coiled-coil region" evidence="4">
    <location>
        <begin position="679"/>
        <end position="739"/>
    </location>
</feature>
<feature type="coiled-coil region" evidence="4">
    <location>
        <begin position="816"/>
        <end position="907"/>
    </location>
</feature>
<feature type="coiled-coil region" evidence="4">
    <location>
        <begin position="185"/>
        <end position="237"/>
    </location>
</feature>
<accession>A0ABY7JMK7</accession>
<protein>
    <recommendedName>
        <fullName evidence="3">Nuclease SbcCD subunit C</fullName>
    </recommendedName>
</protein>
<dbReference type="PANTHER" id="PTHR32114:SF2">
    <property type="entry name" value="ABC TRANSPORTER ABCH.3"/>
    <property type="match status" value="1"/>
</dbReference>
<evidence type="ECO:0000313" key="7">
    <source>
        <dbReference type="Proteomes" id="UP001164187"/>
    </source>
</evidence>
<dbReference type="RefSeq" id="WP_269310999.1">
    <property type="nucleotide sequence ID" value="NZ_CP114052.1"/>
</dbReference>
<dbReference type="InterPro" id="IPR027417">
    <property type="entry name" value="P-loop_NTPase"/>
</dbReference>
<comment type="similarity">
    <text evidence="1">Belongs to the SMC family. SbcC subfamily.</text>
</comment>
<evidence type="ECO:0000256" key="3">
    <source>
        <dbReference type="ARBA" id="ARBA00013368"/>
    </source>
</evidence>
<feature type="coiled-coil region" evidence="4">
    <location>
        <begin position="319"/>
        <end position="397"/>
    </location>
</feature>
<feature type="coiled-coil region" evidence="4">
    <location>
        <begin position="464"/>
        <end position="491"/>
    </location>
</feature>
<evidence type="ECO:0000256" key="1">
    <source>
        <dbReference type="ARBA" id="ARBA00006930"/>
    </source>
</evidence>
<dbReference type="InterPro" id="IPR038729">
    <property type="entry name" value="Rad50/SbcC_AAA"/>
</dbReference>
<proteinExistence type="inferred from homology"/>
<name>A0ABY7JMK7_9FIRM</name>
<keyword evidence="7" id="KW-1185">Reference proteome</keyword>
<dbReference type="EMBL" id="CP114052">
    <property type="protein sequence ID" value="WAW14330.1"/>
    <property type="molecule type" value="Genomic_DNA"/>
</dbReference>
<sequence length="1071" mass="125977">MKPIKLTIDGINSYAKKQDIDFQELTSRGLFAIFGKTGSGKSTILDAMTLALYGNIARGSKEFINTNCNKASVEYTFEISNGIEKIRYIVYRRFKKKISLDKVSSVSDSVRLTKIDKEGSSIIADKVSDVNSAIKDIIGLEEGDFLKSVVLPQGKFSEFLVLSGKDRRNMLERLFNLEEYGSQLNKKIFNRRSELQRESEVLEARISEYGDININIKKELEEQILALDKKEKLLNKEIEISSARFEKMNLVYNLNQDKKNNEDKLTDLLNQAPYISELIKKVNAYDYVQNLIENKLKYKNYNKEELEYKERILTIDKKRIELKKKIDKSHKQYSKIEDEIKRITIDKEFRDKLISMEIIANQRQDLYEEIEIHNAEKENDEEKIKEIDLNIEKIVQKKIKLEGELHTTKSDMEFLEKMPSKNQEDLDTMYFELNEIKNKKLYLVELEDSIRDINSKILYIQNKNEKLEFEKEKLMDRIDKISFELKSLEEESSKMDIDILANKIKEILIETKRTHGICPVCNNKYIDLEIDKSILDENKISQRLDHIRQGIEDEKRSKDSIESEIKYNQKAIEEKLNQKEENINKINKILSRFINHKIVDITEFRENILSILDKNIIEREALYKEYREFKHQREEKLKTLEKIKISEEKNVYELKSSIEVQKNNKDNFEEAILKTKKLIFLKNEKIKEIEEKINKFSEKNKIENLKEEIERVKEFDKIVKELNIQKESLFKEIKELISIKDDLDISYNEINIAIEKISTSKMYLNETMDLNKLKIENVYPDFDFNLIDILIIESENSHKKVSYIKEDEYIQYKNKIQIHEKSLIEVKNNIKLLNSKLYSIEFEEKDIEKNIVNQEKNKLDKINKEYEDLKIEKSTCKYRLNELIDRLKQLEAIISIFEKNKKELDNINVLEKLMRGNRFVEYLSQIYLKNIVFDASARLENITNGRFSLEINSDYTFMVRDNFNGGNRRSADTLSGGETFLTSLSLALALSTQIQLKGNAPLEFFFLDEGFGTLDRELLDTVINSLEKLHSDTMSVGIISHVEELKNRIPIKLIVELDEIISSSIVNIELS</sequence>
<gene>
    <name evidence="6" type="ORF">O0R46_06885</name>
</gene>
<dbReference type="PANTHER" id="PTHR32114">
    <property type="entry name" value="ABC TRANSPORTER ABCH.3"/>
    <property type="match status" value="1"/>
</dbReference>
<organism evidence="6 7">
    <name type="scientific">Peptostreptococcus equinus</name>
    <dbReference type="NCBI Taxonomy" id="3003601"/>
    <lineage>
        <taxon>Bacteria</taxon>
        <taxon>Bacillati</taxon>
        <taxon>Bacillota</taxon>
        <taxon>Clostridia</taxon>
        <taxon>Peptostreptococcales</taxon>
        <taxon>Peptostreptococcaceae</taxon>
        <taxon>Peptostreptococcus</taxon>
    </lineage>
</organism>
<dbReference type="SUPFAM" id="SSF52540">
    <property type="entry name" value="P-loop containing nucleoside triphosphate hydrolases"/>
    <property type="match status" value="1"/>
</dbReference>